<dbReference type="EMBL" id="JAVRJZ010000016">
    <property type="protein sequence ID" value="KAK2711215.1"/>
    <property type="molecule type" value="Genomic_DNA"/>
</dbReference>
<dbReference type="GO" id="GO:0005886">
    <property type="term" value="C:plasma membrane"/>
    <property type="evidence" value="ECO:0007669"/>
    <property type="project" value="TreeGrafter"/>
</dbReference>
<dbReference type="GO" id="GO:0031902">
    <property type="term" value="C:late endosome membrane"/>
    <property type="evidence" value="ECO:0007669"/>
    <property type="project" value="TreeGrafter"/>
</dbReference>
<dbReference type="PANTHER" id="PTHR34009:SF2">
    <property type="entry name" value="PROTEIN STAR"/>
    <property type="match status" value="1"/>
</dbReference>
<evidence type="ECO:0000259" key="3">
    <source>
        <dbReference type="Pfam" id="PF05050"/>
    </source>
</evidence>
<feature type="domain" description="Methyltransferase FkbM" evidence="3">
    <location>
        <begin position="111"/>
        <end position="256"/>
    </location>
</feature>
<name>A0AA88HKQ8_ARTSF</name>
<sequence length="336" mass="38788">MLRARTTSLRKHALSICIVFSILWIIIAKGIDKPFECAKEKVEVINLKRNVVRLEERANKLLINKELLVSDTDFFKQNTGAAWIDAVLLIETNSLNDKKTQSKRTYIEAYAADGEFYSQSLFLDTFQKWDGILVEPDPFYFDELKNKKRNATLINACLSTSNTTESISKYSRKKGRHWKPIAVVCHPLPKIFQFMNMNHVDVLFLDTHGTELLVLETIPFSEVTIKIIVVELFRNEVRHFDENHPIIKYLKQYDYSLFSGLTLPNRPKDGVFILNKEISVAKLKELTACRFFDIIFGEASKGKQCDSSLFSVYKKSFQILSEDYSDLPSELTNKFT</sequence>
<evidence type="ECO:0000256" key="1">
    <source>
        <dbReference type="SAM" id="Coils"/>
    </source>
</evidence>
<proteinExistence type="predicted"/>
<keyword evidence="2" id="KW-0472">Membrane</keyword>
<keyword evidence="1" id="KW-0175">Coiled coil</keyword>
<dbReference type="InterPro" id="IPR006342">
    <property type="entry name" value="FkbM_mtfrase"/>
</dbReference>
<evidence type="ECO:0000313" key="4">
    <source>
        <dbReference type="EMBL" id="KAK2711215.1"/>
    </source>
</evidence>
<reference evidence="4" key="1">
    <citation type="submission" date="2023-07" db="EMBL/GenBank/DDBJ databases">
        <title>Chromosome-level genome assembly of Artemia franciscana.</title>
        <authorList>
            <person name="Jo E."/>
        </authorList>
    </citation>
    <scope>NUCLEOTIDE SEQUENCE</scope>
    <source>
        <tissue evidence="4">Whole body</tissue>
    </source>
</reference>
<dbReference type="GO" id="GO:0005789">
    <property type="term" value="C:endoplasmic reticulum membrane"/>
    <property type="evidence" value="ECO:0007669"/>
    <property type="project" value="TreeGrafter"/>
</dbReference>
<organism evidence="4 5">
    <name type="scientific">Artemia franciscana</name>
    <name type="common">Brine shrimp</name>
    <name type="synonym">Artemia sanfranciscana</name>
    <dbReference type="NCBI Taxonomy" id="6661"/>
    <lineage>
        <taxon>Eukaryota</taxon>
        <taxon>Metazoa</taxon>
        <taxon>Ecdysozoa</taxon>
        <taxon>Arthropoda</taxon>
        <taxon>Crustacea</taxon>
        <taxon>Branchiopoda</taxon>
        <taxon>Anostraca</taxon>
        <taxon>Artemiidae</taxon>
        <taxon>Artemia</taxon>
    </lineage>
</organism>
<evidence type="ECO:0000313" key="5">
    <source>
        <dbReference type="Proteomes" id="UP001187531"/>
    </source>
</evidence>
<protein>
    <recommendedName>
        <fullName evidence="3">Methyltransferase FkbM domain-containing protein</fullName>
    </recommendedName>
</protein>
<dbReference type="SUPFAM" id="SSF53335">
    <property type="entry name" value="S-adenosyl-L-methionine-dependent methyltransferases"/>
    <property type="match status" value="1"/>
</dbReference>
<keyword evidence="2" id="KW-1133">Transmembrane helix</keyword>
<dbReference type="PANTHER" id="PTHR34009">
    <property type="entry name" value="PROTEIN STAR"/>
    <property type="match status" value="1"/>
</dbReference>
<dbReference type="Proteomes" id="UP001187531">
    <property type="component" value="Unassembled WGS sequence"/>
</dbReference>
<keyword evidence="5" id="KW-1185">Reference proteome</keyword>
<dbReference type="Pfam" id="PF05050">
    <property type="entry name" value="Methyltransf_21"/>
    <property type="match status" value="1"/>
</dbReference>
<accession>A0AA88HKQ8</accession>
<dbReference type="InterPro" id="IPR053202">
    <property type="entry name" value="EGF_Rcpt_Signaling_Reg"/>
</dbReference>
<dbReference type="GO" id="GO:0005794">
    <property type="term" value="C:Golgi apparatus"/>
    <property type="evidence" value="ECO:0007669"/>
    <property type="project" value="TreeGrafter"/>
</dbReference>
<dbReference type="GO" id="GO:0016197">
    <property type="term" value="P:endosomal transport"/>
    <property type="evidence" value="ECO:0007669"/>
    <property type="project" value="TreeGrafter"/>
</dbReference>
<dbReference type="GO" id="GO:0006888">
    <property type="term" value="P:endoplasmic reticulum to Golgi vesicle-mediated transport"/>
    <property type="evidence" value="ECO:0007669"/>
    <property type="project" value="TreeGrafter"/>
</dbReference>
<dbReference type="Gene3D" id="3.40.50.150">
    <property type="entry name" value="Vaccinia Virus protein VP39"/>
    <property type="match status" value="1"/>
</dbReference>
<feature type="transmembrane region" description="Helical" evidence="2">
    <location>
        <begin position="12"/>
        <end position="31"/>
    </location>
</feature>
<dbReference type="AlphaFoldDB" id="A0AA88HKQ8"/>
<comment type="caution">
    <text evidence="4">The sequence shown here is derived from an EMBL/GenBank/DDBJ whole genome shotgun (WGS) entry which is preliminary data.</text>
</comment>
<feature type="coiled-coil region" evidence="1">
    <location>
        <begin position="37"/>
        <end position="64"/>
    </location>
</feature>
<keyword evidence="2" id="KW-0812">Transmembrane</keyword>
<gene>
    <name evidence="4" type="ORF">QYM36_012405</name>
</gene>
<dbReference type="InterPro" id="IPR029063">
    <property type="entry name" value="SAM-dependent_MTases_sf"/>
</dbReference>
<evidence type="ECO:0000256" key="2">
    <source>
        <dbReference type="SAM" id="Phobius"/>
    </source>
</evidence>